<proteinExistence type="predicted"/>
<protein>
    <submittedName>
        <fullName evidence="1">Uncharacterized protein</fullName>
    </submittedName>
</protein>
<comment type="caution">
    <text evidence="1">The sequence shown here is derived from an EMBL/GenBank/DDBJ whole genome shotgun (WGS) entry which is preliminary data.</text>
</comment>
<reference evidence="1 2" key="1">
    <citation type="submission" date="2018-09" db="EMBL/GenBank/DDBJ databases">
        <title>Genomic Encyclopedia of Archaeal and Bacterial Type Strains, Phase II (KMG-II): from individual species to whole genera.</title>
        <authorList>
            <person name="Goeker M."/>
        </authorList>
    </citation>
    <scope>NUCLEOTIDE SEQUENCE [LARGE SCALE GENOMIC DNA]</scope>
    <source>
        <strain evidence="1 2">DSM 17008</strain>
    </source>
</reference>
<evidence type="ECO:0000313" key="2">
    <source>
        <dbReference type="Proteomes" id="UP000285120"/>
    </source>
</evidence>
<dbReference type="AlphaFoldDB" id="A0A419V4R7"/>
<dbReference type="RefSeq" id="WP_120193006.1">
    <property type="nucleotide sequence ID" value="NZ_RAPK01000008.1"/>
</dbReference>
<dbReference type="OrthoDB" id="2388772at2"/>
<keyword evidence="2" id="KW-1185">Reference proteome</keyword>
<organism evidence="1 2">
    <name type="scientific">Sinobaca qinghaiensis</name>
    <dbReference type="NCBI Taxonomy" id="342944"/>
    <lineage>
        <taxon>Bacteria</taxon>
        <taxon>Bacillati</taxon>
        <taxon>Bacillota</taxon>
        <taxon>Bacilli</taxon>
        <taxon>Bacillales</taxon>
        <taxon>Sporolactobacillaceae</taxon>
        <taxon>Sinobaca</taxon>
    </lineage>
</organism>
<name>A0A419V4R7_9BACL</name>
<evidence type="ECO:0000313" key="1">
    <source>
        <dbReference type="EMBL" id="RKD73518.1"/>
    </source>
</evidence>
<accession>A0A419V4R7</accession>
<dbReference type="Proteomes" id="UP000285120">
    <property type="component" value="Unassembled WGS sequence"/>
</dbReference>
<sequence>MREYLFKDSIFLSNLTTITVENSEGKQIGSIQQEDRRGYKDKEGFTYRNAEGRSYYLGKKPSRFPILSASYGFTGEKRTYYLKSKTGTSFLYFRMEGKIDKRLVVIEENWREGLDLSIKGRKLASFYPGTTFFKVTYEVSEEIEENTSMFALIILMYFMHKIYQKENKMLEEIFQ</sequence>
<gene>
    <name evidence="1" type="ORF">ATL39_1814</name>
</gene>
<dbReference type="EMBL" id="RAPK01000008">
    <property type="protein sequence ID" value="RKD73518.1"/>
    <property type="molecule type" value="Genomic_DNA"/>
</dbReference>